<name>A0A5J9VD33_9POAL</name>
<dbReference type="InterPro" id="IPR004158">
    <property type="entry name" value="DUF247_pln"/>
</dbReference>
<proteinExistence type="predicted"/>
<comment type="caution">
    <text evidence="1">The sequence shown here is derived from an EMBL/GenBank/DDBJ whole genome shotgun (WGS) entry which is preliminary data.</text>
</comment>
<dbReference type="OrthoDB" id="672127at2759"/>
<gene>
    <name evidence="1" type="ORF">EJB05_15668</name>
</gene>
<dbReference type="Gramene" id="TVU33855">
    <property type="protein sequence ID" value="TVU33855"/>
    <property type="gene ID" value="EJB05_15668"/>
</dbReference>
<dbReference type="AlphaFoldDB" id="A0A5J9VD33"/>
<dbReference type="Pfam" id="PF03140">
    <property type="entry name" value="DUF247"/>
    <property type="match status" value="1"/>
</dbReference>
<evidence type="ECO:0000313" key="1">
    <source>
        <dbReference type="EMBL" id="TVU33855.1"/>
    </source>
</evidence>
<dbReference type="Proteomes" id="UP000324897">
    <property type="component" value="Unassembled WGS sequence"/>
</dbReference>
<dbReference type="PANTHER" id="PTHR31170">
    <property type="entry name" value="BNAC04G53230D PROTEIN"/>
    <property type="match status" value="1"/>
</dbReference>
<evidence type="ECO:0000313" key="2">
    <source>
        <dbReference type="Proteomes" id="UP000324897"/>
    </source>
</evidence>
<sequence>MEAGEEIEEAAEAEGCNIKILDLSLTIHDLMMLENQIPFSVVEKIYKLRYGDAATAVNGSVMSVGKLAWETIRNIMDEVPPSSNNNGVEKCQHLVHVCRVYLRPTSLAEAAYVGEYGRFRRATEYYEAGVRFRGWSADDGSKRPLLDVMFLDGMLRMALQIIDEKTGYILRNVLAYEQKYYQAATSIGEAM</sequence>
<organism evidence="1 2">
    <name type="scientific">Eragrostis curvula</name>
    <name type="common">weeping love grass</name>
    <dbReference type="NCBI Taxonomy" id="38414"/>
    <lineage>
        <taxon>Eukaryota</taxon>
        <taxon>Viridiplantae</taxon>
        <taxon>Streptophyta</taxon>
        <taxon>Embryophyta</taxon>
        <taxon>Tracheophyta</taxon>
        <taxon>Spermatophyta</taxon>
        <taxon>Magnoliopsida</taxon>
        <taxon>Liliopsida</taxon>
        <taxon>Poales</taxon>
        <taxon>Poaceae</taxon>
        <taxon>PACMAD clade</taxon>
        <taxon>Chloridoideae</taxon>
        <taxon>Eragrostideae</taxon>
        <taxon>Eragrostidinae</taxon>
        <taxon>Eragrostis</taxon>
    </lineage>
</organism>
<dbReference type="EMBL" id="RWGY01000009">
    <property type="protein sequence ID" value="TVU33855.1"/>
    <property type="molecule type" value="Genomic_DNA"/>
</dbReference>
<protein>
    <submittedName>
        <fullName evidence="1">Uncharacterized protein</fullName>
    </submittedName>
</protein>
<feature type="non-terminal residue" evidence="1">
    <location>
        <position position="1"/>
    </location>
</feature>
<keyword evidence="2" id="KW-1185">Reference proteome</keyword>
<accession>A0A5J9VD33</accession>
<reference evidence="1 2" key="1">
    <citation type="journal article" date="2019" name="Sci. Rep.">
        <title>A high-quality genome of Eragrostis curvula grass provides insights into Poaceae evolution and supports new strategies to enhance forage quality.</title>
        <authorList>
            <person name="Carballo J."/>
            <person name="Santos B.A.C.M."/>
            <person name="Zappacosta D."/>
            <person name="Garbus I."/>
            <person name="Selva J.P."/>
            <person name="Gallo C.A."/>
            <person name="Diaz A."/>
            <person name="Albertini E."/>
            <person name="Caccamo M."/>
            <person name="Echenique V."/>
        </authorList>
    </citation>
    <scope>NUCLEOTIDE SEQUENCE [LARGE SCALE GENOMIC DNA]</scope>
    <source>
        <strain evidence="2">cv. Victoria</strain>
        <tissue evidence="1">Leaf</tissue>
    </source>
</reference>
<dbReference type="PANTHER" id="PTHR31170:SF18">
    <property type="entry name" value="(WILD MALAYSIAN BANANA) HYPOTHETICAL PROTEIN"/>
    <property type="match status" value="1"/>
</dbReference>